<feature type="region of interest" description="Disordered" evidence="1">
    <location>
        <begin position="524"/>
        <end position="675"/>
    </location>
</feature>
<dbReference type="Proteomes" id="UP001175001">
    <property type="component" value="Unassembled WGS sequence"/>
</dbReference>
<dbReference type="PANTHER" id="PTHR13275:SF4">
    <property type="entry name" value="VACUOLAR PROTEIN SORTING-ASSOCIATED PROTEIN 72 HOMOLOG"/>
    <property type="match status" value="1"/>
</dbReference>
<gene>
    <name evidence="2" type="primary">sraP_1</name>
    <name evidence="2" type="ORF">DIS24_g9657</name>
</gene>
<dbReference type="GO" id="GO:0005634">
    <property type="term" value="C:nucleus"/>
    <property type="evidence" value="ECO:0007669"/>
    <property type="project" value="TreeGrafter"/>
</dbReference>
<name>A0AA40CIY9_9PEZI</name>
<feature type="compositionally biased region" description="Basic residues" evidence="1">
    <location>
        <begin position="411"/>
        <end position="425"/>
    </location>
</feature>
<dbReference type="AlphaFoldDB" id="A0AA40CIY9"/>
<proteinExistence type="predicted"/>
<comment type="caution">
    <text evidence="2">The sequence shown here is derived from an EMBL/GenBank/DDBJ whole genome shotgun (WGS) entry which is preliminary data.</text>
</comment>
<feature type="compositionally biased region" description="Polar residues" evidence="1">
    <location>
        <begin position="597"/>
        <end position="614"/>
    </location>
</feature>
<evidence type="ECO:0000256" key="1">
    <source>
        <dbReference type="SAM" id="MobiDB-lite"/>
    </source>
</evidence>
<feature type="compositionally biased region" description="Basic and acidic residues" evidence="1">
    <location>
        <begin position="391"/>
        <end position="410"/>
    </location>
</feature>
<dbReference type="PANTHER" id="PTHR13275">
    <property type="entry name" value="YL-1 PROTEIN TRANSCRIPTION FACTOR-LIKE 1"/>
    <property type="match status" value="1"/>
</dbReference>
<feature type="compositionally biased region" description="Polar residues" evidence="1">
    <location>
        <begin position="541"/>
        <end position="553"/>
    </location>
</feature>
<reference evidence="2" key="1">
    <citation type="submission" date="2023-06" db="EMBL/GenBank/DDBJ databases">
        <title>Multi-omics analyses reveal the molecular pathogenesis toolkit of Lasiodiplodia hormozganensis, a cross-kingdom pathogen.</title>
        <authorList>
            <person name="Felix C."/>
            <person name="Meneses R."/>
            <person name="Goncalves M.F.M."/>
            <person name="Tilleman L."/>
            <person name="Duarte A.S."/>
            <person name="Jorrin-Novo J.V."/>
            <person name="Van De Peer Y."/>
            <person name="Deforce D."/>
            <person name="Van Nieuwerburgh F."/>
            <person name="Esteves A.C."/>
            <person name="Alves A."/>
        </authorList>
    </citation>
    <scope>NUCLEOTIDE SEQUENCE</scope>
    <source>
        <strain evidence="2">CBS 339.90</strain>
    </source>
</reference>
<protein>
    <submittedName>
        <fullName evidence="2">Serine-rich adhesin for platelets</fullName>
    </submittedName>
</protein>
<evidence type="ECO:0000313" key="2">
    <source>
        <dbReference type="EMBL" id="KAK0640130.1"/>
    </source>
</evidence>
<feature type="region of interest" description="Disordered" evidence="1">
    <location>
        <begin position="348"/>
        <end position="442"/>
    </location>
</feature>
<accession>A0AA40CIY9</accession>
<feature type="compositionally biased region" description="Basic and acidic residues" evidence="1">
    <location>
        <begin position="348"/>
        <end position="384"/>
    </location>
</feature>
<organism evidence="2 3">
    <name type="scientific">Lasiodiplodia hormozganensis</name>
    <dbReference type="NCBI Taxonomy" id="869390"/>
    <lineage>
        <taxon>Eukaryota</taxon>
        <taxon>Fungi</taxon>
        <taxon>Dikarya</taxon>
        <taxon>Ascomycota</taxon>
        <taxon>Pezizomycotina</taxon>
        <taxon>Dothideomycetes</taxon>
        <taxon>Dothideomycetes incertae sedis</taxon>
        <taxon>Botryosphaeriales</taxon>
        <taxon>Botryosphaeriaceae</taxon>
        <taxon>Lasiodiplodia</taxon>
    </lineage>
</organism>
<feature type="region of interest" description="Disordered" evidence="1">
    <location>
        <begin position="322"/>
        <end position="341"/>
    </location>
</feature>
<feature type="compositionally biased region" description="Basic and acidic residues" evidence="1">
    <location>
        <begin position="76"/>
        <end position="85"/>
    </location>
</feature>
<dbReference type="EMBL" id="JAUJDW010000089">
    <property type="protein sequence ID" value="KAK0640130.1"/>
    <property type="molecule type" value="Genomic_DNA"/>
</dbReference>
<keyword evidence="3" id="KW-1185">Reference proteome</keyword>
<sequence>MEDLWEVINRFRYKNVFSNVEEAAKRFPDLNHPLPDPPPVEDLDSKSSEKVTTNVRDEVAEDVESAEDAEGAEDVVSEHESDDGVNKAEDEKLGMKGHLINYPAQHAILNNVQAILEHVCFDFLQKFDPGFIAKRRWECAEMAEVNVAAGHMLDNFGVLKLRAGLDTSSKEWGKLMGMCYYLRNYAVHRNRISVEIIAAWVQQSVHLADILGDHDRADQLDAVYTELNMRIQFARYRKLLLRQEAQKEMEVINRKRALLDAEEKEVLERTRISILTNSENSGDLLRSSLQPIFAGDYIVSTRRQKVMELKEELKRQRMEHLKEKEKLKEQKKFKEQENLKEQKKFKEQEKLMEQEKLQAQEQRQEQEEPQEQEKLTAQEQRQEQEEPQEQAEPREQEDQKKPTDRETTAKDKKRAAISQPKKARAPARTPREPQGNVDQVLFPGAGSERVPLAEPYGHSADSELTAVVLRTGTFALMPVHDGSTSPLQVNRKALAAEKPAAEADFVSIEGAEPAVQADLRRIRSTESAKTADQMDVRSAKSAETATQADSAPTRTAKAVDQTDVKSTESAETAIEADSAPTRTAKAADQKAPVLTKSAGTAIQADSTPTRTATAGDQKAPGLNESADTAIQADSKPTRKATAGDQKAPSLTESADTAIQVDSVPSESTSSREAEKTRVLKRIATGVQFFDQSAFKPTAESSNVKE</sequence>
<feature type="compositionally biased region" description="Acidic residues" evidence="1">
    <location>
        <begin position="59"/>
        <end position="75"/>
    </location>
</feature>
<feature type="region of interest" description="Disordered" evidence="1">
    <location>
        <begin position="26"/>
        <end position="85"/>
    </location>
</feature>
<evidence type="ECO:0000313" key="3">
    <source>
        <dbReference type="Proteomes" id="UP001175001"/>
    </source>
</evidence>